<dbReference type="STRING" id="536979.SAMN04488055_1302"/>
<proteinExistence type="predicted"/>
<protein>
    <submittedName>
        <fullName evidence="1">Uncharacterized protein</fullName>
    </submittedName>
</protein>
<gene>
    <name evidence="1" type="ORF">SAMN04488055_1302</name>
</gene>
<name>A0A1N6E4S5_9BACT</name>
<keyword evidence="2" id="KW-1185">Reference proteome</keyword>
<accession>A0A1N6E4S5</accession>
<sequence>MKDFRKDFDAALVRMWGKLEKKGYQPIKYQFQRLMGKEKGDLLSNIRSAWKEYAADANNFNNDGTLKNKSNLFPTFLCVPLQGREKEEVLDSLDFTLDYTPEKGLCITNMYMMRTYKNLDHIEINIKHKPDDPPAVKDLKKLMDKTDKQRIRATGGSIIKEVDLTRARKVSMRT</sequence>
<organism evidence="1 2">
    <name type="scientific">Chitinophaga niabensis</name>
    <dbReference type="NCBI Taxonomy" id="536979"/>
    <lineage>
        <taxon>Bacteria</taxon>
        <taxon>Pseudomonadati</taxon>
        <taxon>Bacteroidota</taxon>
        <taxon>Chitinophagia</taxon>
        <taxon>Chitinophagales</taxon>
        <taxon>Chitinophagaceae</taxon>
        <taxon>Chitinophaga</taxon>
    </lineage>
</organism>
<evidence type="ECO:0000313" key="1">
    <source>
        <dbReference type="EMBL" id="SIN78014.1"/>
    </source>
</evidence>
<dbReference type="Proteomes" id="UP000185003">
    <property type="component" value="Unassembled WGS sequence"/>
</dbReference>
<dbReference type="AlphaFoldDB" id="A0A1N6E4S5"/>
<reference evidence="1 2" key="1">
    <citation type="submission" date="2016-11" db="EMBL/GenBank/DDBJ databases">
        <authorList>
            <person name="Jaros S."/>
            <person name="Januszkiewicz K."/>
            <person name="Wedrychowicz H."/>
        </authorList>
    </citation>
    <scope>NUCLEOTIDE SEQUENCE [LARGE SCALE GENOMIC DNA]</scope>
    <source>
        <strain evidence="1 2">DSM 24787</strain>
    </source>
</reference>
<dbReference type="EMBL" id="FSRA01000001">
    <property type="protein sequence ID" value="SIN78014.1"/>
    <property type="molecule type" value="Genomic_DNA"/>
</dbReference>
<dbReference type="RefSeq" id="WP_074238456.1">
    <property type="nucleotide sequence ID" value="NZ_FSRA01000001.1"/>
</dbReference>
<evidence type="ECO:0000313" key="2">
    <source>
        <dbReference type="Proteomes" id="UP000185003"/>
    </source>
</evidence>